<dbReference type="InterPro" id="IPR006015">
    <property type="entry name" value="Universal_stress_UspA"/>
</dbReference>
<dbReference type="AlphaFoldDB" id="A0A5C6U8P3"/>
<dbReference type="Gene3D" id="3.40.50.12370">
    <property type="match status" value="1"/>
</dbReference>
<organism evidence="3 4">
    <name type="scientific">Flavisphingopyxis soli</name>
    <dbReference type="NCBI Taxonomy" id="2601267"/>
    <lineage>
        <taxon>Bacteria</taxon>
        <taxon>Pseudomonadati</taxon>
        <taxon>Pseudomonadota</taxon>
        <taxon>Alphaproteobacteria</taxon>
        <taxon>Sphingomonadales</taxon>
        <taxon>Sphingopyxidaceae</taxon>
        <taxon>Flavisphingopyxis</taxon>
    </lineage>
</organism>
<dbReference type="InterPro" id="IPR006016">
    <property type="entry name" value="UspA"/>
</dbReference>
<dbReference type="CDD" id="cd00293">
    <property type="entry name" value="USP-like"/>
    <property type="match status" value="1"/>
</dbReference>
<dbReference type="Pfam" id="PF00582">
    <property type="entry name" value="Usp"/>
    <property type="match status" value="1"/>
</dbReference>
<evidence type="ECO:0000313" key="3">
    <source>
        <dbReference type="EMBL" id="TXC69259.1"/>
    </source>
</evidence>
<sequence>MGSAARILAVRDLLAAAMKRILIAYDLTSSGARALERGLALAALDHAGVRLVHVTDRRLPDAEQAVLIEELRDIVETMMLRHANVADISVEVATGDRATEIARAGEEFEAGLIVAGGHSAMRMRDGLFGTTVERLIRQTGRPVLVVRNDPLRRYRRMIAAIGGEEDVDETLALARLIPSVDEVLAVHAWLPSHRCRTGASHETTKIERMIAKQAAASGLNDLHIHGAALRSDPMTAVMTAFEAIDADLLAIATHARSGFALAWKDSFADLMLEQTSLDLLIRALPR</sequence>
<dbReference type="PRINTS" id="PR01438">
    <property type="entry name" value="UNVRSLSTRESS"/>
</dbReference>
<gene>
    <name evidence="3" type="ORF">FSZ31_10135</name>
</gene>
<keyword evidence="4" id="KW-1185">Reference proteome</keyword>
<proteinExistence type="inferred from homology"/>
<comment type="caution">
    <text evidence="3">The sequence shown here is derived from an EMBL/GenBank/DDBJ whole genome shotgun (WGS) entry which is preliminary data.</text>
</comment>
<dbReference type="EMBL" id="VOPY01000002">
    <property type="protein sequence ID" value="TXC69259.1"/>
    <property type="molecule type" value="Genomic_DNA"/>
</dbReference>
<feature type="domain" description="UspA" evidence="2">
    <location>
        <begin position="18"/>
        <end position="147"/>
    </location>
</feature>
<evidence type="ECO:0000313" key="4">
    <source>
        <dbReference type="Proteomes" id="UP000321129"/>
    </source>
</evidence>
<evidence type="ECO:0000259" key="2">
    <source>
        <dbReference type="Pfam" id="PF00582"/>
    </source>
</evidence>
<dbReference type="Proteomes" id="UP000321129">
    <property type="component" value="Unassembled WGS sequence"/>
</dbReference>
<dbReference type="PANTHER" id="PTHR46268:SF15">
    <property type="entry name" value="UNIVERSAL STRESS PROTEIN HP_0031"/>
    <property type="match status" value="1"/>
</dbReference>
<protein>
    <submittedName>
        <fullName evidence="3">Universal stress protein</fullName>
    </submittedName>
</protein>
<evidence type="ECO:0000256" key="1">
    <source>
        <dbReference type="ARBA" id="ARBA00008791"/>
    </source>
</evidence>
<accession>A0A5C6U8P3</accession>
<comment type="similarity">
    <text evidence="1">Belongs to the universal stress protein A family.</text>
</comment>
<dbReference type="PANTHER" id="PTHR46268">
    <property type="entry name" value="STRESS RESPONSE PROTEIN NHAX"/>
    <property type="match status" value="1"/>
</dbReference>
<dbReference type="SUPFAM" id="SSF52402">
    <property type="entry name" value="Adenine nucleotide alpha hydrolases-like"/>
    <property type="match status" value="2"/>
</dbReference>
<reference evidence="3 4" key="1">
    <citation type="submission" date="2019-08" db="EMBL/GenBank/DDBJ databases">
        <title>Sphingorhabdus soil sp. nov., isolated from arctic soil.</title>
        <authorList>
            <person name="Liu Y."/>
        </authorList>
    </citation>
    <scope>NUCLEOTIDE SEQUENCE [LARGE SCALE GENOMIC DNA]</scope>
    <source>
        <strain evidence="3 4">D-2Q-5-6</strain>
    </source>
</reference>
<name>A0A5C6U8P3_9SPHN</name>